<dbReference type="InParanoid" id="A0A7N2KNK5"/>
<sequence length="187" mass="20842">MATTCLDLPQNSSNHLEDYHGRISASIPFTWESQPGTPKHNFHKIEADNDNLPPLTPPPSYSYSETTRKHARKYSKASLIYAIFPKHNKKETRPPTSPSSSSSSSSSSSFYTSSLPLPQSYSVSSSTVLNSRRHCSRSSFGSSTDEEEHEYKLPAPSLCACISINRKASRRFRGLYASIIKVLVKRL</sequence>
<protein>
    <submittedName>
        <fullName evidence="2">Uncharacterized protein</fullName>
    </submittedName>
</protein>
<dbReference type="GeneID" id="115951446"/>
<dbReference type="OrthoDB" id="1741718at2759"/>
<dbReference type="AlphaFoldDB" id="A0A7N2KNK5"/>
<dbReference type="EnsemblPlants" id="QL01p025249:mrna">
    <property type="protein sequence ID" value="QL01p025249:mrna:CDS:1"/>
    <property type="gene ID" value="QL01p025249"/>
</dbReference>
<reference evidence="2 3" key="1">
    <citation type="journal article" date="2016" name="G3 (Bethesda)">
        <title>First Draft Assembly and Annotation of the Genome of a California Endemic Oak Quercus lobata Nee (Fagaceae).</title>
        <authorList>
            <person name="Sork V.L."/>
            <person name="Fitz-Gibbon S.T."/>
            <person name="Puiu D."/>
            <person name="Crepeau M."/>
            <person name="Gugger P.F."/>
            <person name="Sherman R."/>
            <person name="Stevens K."/>
            <person name="Langley C.H."/>
            <person name="Pellegrini M."/>
            <person name="Salzberg S.L."/>
        </authorList>
    </citation>
    <scope>NUCLEOTIDE SEQUENCE [LARGE SCALE GENOMIC DNA]</scope>
    <source>
        <strain evidence="2 3">cv. SW786</strain>
    </source>
</reference>
<gene>
    <name evidence="2" type="primary">LOC115951446</name>
</gene>
<dbReference type="Proteomes" id="UP000594261">
    <property type="component" value="Chromosome 1"/>
</dbReference>
<feature type="region of interest" description="Disordered" evidence="1">
    <location>
        <begin position="85"/>
        <end position="107"/>
    </location>
</feature>
<name>A0A7N2KNK5_QUELO</name>
<dbReference type="KEGG" id="qlo:115951446"/>
<keyword evidence="3" id="KW-1185">Reference proteome</keyword>
<reference evidence="2" key="2">
    <citation type="submission" date="2021-01" db="UniProtKB">
        <authorList>
            <consortium name="EnsemblPlants"/>
        </authorList>
    </citation>
    <scope>IDENTIFICATION</scope>
</reference>
<proteinExistence type="predicted"/>
<accession>A0A7N2KNK5</accession>
<feature type="compositionally biased region" description="Low complexity" evidence="1">
    <location>
        <begin position="98"/>
        <end position="107"/>
    </location>
</feature>
<evidence type="ECO:0000313" key="3">
    <source>
        <dbReference type="Proteomes" id="UP000594261"/>
    </source>
</evidence>
<dbReference type="InterPro" id="IPR007789">
    <property type="entry name" value="DUF688"/>
</dbReference>
<evidence type="ECO:0000256" key="1">
    <source>
        <dbReference type="SAM" id="MobiDB-lite"/>
    </source>
</evidence>
<dbReference type="Gramene" id="QL01p025249:mrna">
    <property type="protein sequence ID" value="QL01p025249:mrna:CDS:1"/>
    <property type="gene ID" value="QL01p025249"/>
</dbReference>
<dbReference type="RefSeq" id="XP_030924516.1">
    <property type="nucleotide sequence ID" value="XM_031068656.1"/>
</dbReference>
<dbReference type="PANTHER" id="PTHR33257:SF4">
    <property type="entry name" value="EXPRESSED PROTEIN"/>
    <property type="match status" value="1"/>
</dbReference>
<dbReference type="OMA" id="HARKYSK"/>
<dbReference type="EMBL" id="LRBV02000001">
    <property type="status" value="NOT_ANNOTATED_CDS"/>
    <property type="molecule type" value="Genomic_DNA"/>
</dbReference>
<evidence type="ECO:0000313" key="2">
    <source>
        <dbReference type="EnsemblPlants" id="QL01p025249:mrna:CDS:1"/>
    </source>
</evidence>
<dbReference type="Pfam" id="PF05097">
    <property type="entry name" value="DUF688"/>
    <property type="match status" value="1"/>
</dbReference>
<dbReference type="PANTHER" id="PTHR33257">
    <property type="entry name" value="OS05G0165500 PROTEIN"/>
    <property type="match status" value="1"/>
</dbReference>
<organism evidence="2 3">
    <name type="scientific">Quercus lobata</name>
    <name type="common">Valley oak</name>
    <dbReference type="NCBI Taxonomy" id="97700"/>
    <lineage>
        <taxon>Eukaryota</taxon>
        <taxon>Viridiplantae</taxon>
        <taxon>Streptophyta</taxon>
        <taxon>Embryophyta</taxon>
        <taxon>Tracheophyta</taxon>
        <taxon>Spermatophyta</taxon>
        <taxon>Magnoliopsida</taxon>
        <taxon>eudicotyledons</taxon>
        <taxon>Gunneridae</taxon>
        <taxon>Pentapetalae</taxon>
        <taxon>rosids</taxon>
        <taxon>fabids</taxon>
        <taxon>Fagales</taxon>
        <taxon>Fagaceae</taxon>
        <taxon>Quercus</taxon>
    </lineage>
</organism>
<feature type="region of interest" description="Disordered" evidence="1">
    <location>
        <begin position="37"/>
        <end position="68"/>
    </location>
</feature>